<feature type="region of interest" description="Disordered" evidence="21">
    <location>
        <begin position="375"/>
        <end position="397"/>
    </location>
</feature>
<comment type="catalytic activity">
    <reaction evidence="20">
        <text>ATP + (deoxyribonucleotide)n-3'-hydroxyl + 5'-phospho-(deoxyribonucleotide)m = (deoxyribonucleotide)n+m + AMP + diphosphate.</text>
        <dbReference type="EC" id="6.5.1.1"/>
    </reaction>
</comment>
<dbReference type="InterPro" id="IPR052171">
    <property type="entry name" value="NHEJ_LigD"/>
</dbReference>
<evidence type="ECO:0000256" key="7">
    <source>
        <dbReference type="ARBA" id="ARBA00022723"/>
    </source>
</evidence>
<comment type="caution">
    <text evidence="23">The sequence shown here is derived from an EMBL/GenBank/DDBJ whole genome shotgun (WGS) entry which is preliminary data.</text>
</comment>
<dbReference type="GO" id="GO:0003910">
    <property type="term" value="F:DNA ligase (ATP) activity"/>
    <property type="evidence" value="ECO:0007669"/>
    <property type="project" value="UniProtKB-EC"/>
</dbReference>
<dbReference type="InterPro" id="IPR012340">
    <property type="entry name" value="NA-bd_OB-fold"/>
</dbReference>
<evidence type="ECO:0000256" key="14">
    <source>
        <dbReference type="ARBA" id="ARBA00023125"/>
    </source>
</evidence>
<evidence type="ECO:0000256" key="12">
    <source>
        <dbReference type="ARBA" id="ARBA00022840"/>
    </source>
</evidence>
<evidence type="ECO:0000256" key="11">
    <source>
        <dbReference type="ARBA" id="ARBA00022839"/>
    </source>
</evidence>
<evidence type="ECO:0000256" key="5">
    <source>
        <dbReference type="ARBA" id="ARBA00022695"/>
    </source>
</evidence>
<evidence type="ECO:0000256" key="8">
    <source>
        <dbReference type="ARBA" id="ARBA00022741"/>
    </source>
</evidence>
<evidence type="ECO:0000256" key="16">
    <source>
        <dbReference type="ARBA" id="ARBA00023204"/>
    </source>
</evidence>
<keyword evidence="24" id="KW-1185">Reference proteome</keyword>
<dbReference type="Proteomes" id="UP000321258">
    <property type="component" value="Unassembled WGS sequence"/>
</dbReference>
<dbReference type="CDD" id="cd07971">
    <property type="entry name" value="OBF_DNA_ligase_LigD"/>
    <property type="match status" value="1"/>
</dbReference>
<accession>A0A512IKD1</accession>
<dbReference type="InterPro" id="IPR012310">
    <property type="entry name" value="DNA_ligase_ATP-dep_cent"/>
</dbReference>
<evidence type="ECO:0000256" key="9">
    <source>
        <dbReference type="ARBA" id="ARBA00022763"/>
    </source>
</evidence>
<comment type="cofactor">
    <cofactor evidence="1">
        <name>Mn(2+)</name>
        <dbReference type="ChEBI" id="CHEBI:29035"/>
    </cofactor>
</comment>
<dbReference type="Pfam" id="PF21686">
    <property type="entry name" value="LigD_Prim-Pol"/>
    <property type="match status" value="1"/>
</dbReference>
<keyword evidence="10" id="KW-0378">Hydrolase</keyword>
<dbReference type="GO" id="GO:0046872">
    <property type="term" value="F:metal ion binding"/>
    <property type="evidence" value="ECO:0007669"/>
    <property type="project" value="UniProtKB-KW"/>
</dbReference>
<dbReference type="NCBIfam" id="TIGR02776">
    <property type="entry name" value="NHEJ_ligase_prk"/>
    <property type="match status" value="1"/>
</dbReference>
<dbReference type="AlphaFoldDB" id="A0A512IKD1"/>
<dbReference type="GO" id="GO:0006281">
    <property type="term" value="P:DNA repair"/>
    <property type="evidence" value="ECO:0007669"/>
    <property type="project" value="UniProtKB-KW"/>
</dbReference>
<evidence type="ECO:0000256" key="3">
    <source>
        <dbReference type="ARBA" id="ARBA00022598"/>
    </source>
</evidence>
<evidence type="ECO:0000256" key="1">
    <source>
        <dbReference type="ARBA" id="ARBA00001936"/>
    </source>
</evidence>
<dbReference type="InterPro" id="IPR014143">
    <property type="entry name" value="NHEJ_ligase_prk"/>
</dbReference>
<dbReference type="CDD" id="cd07906">
    <property type="entry name" value="Adenylation_DNA_ligase_LigD_LigC"/>
    <property type="match status" value="1"/>
</dbReference>
<dbReference type="CDD" id="cd04862">
    <property type="entry name" value="PaeLigD_Pol_like"/>
    <property type="match status" value="1"/>
</dbReference>
<evidence type="ECO:0000313" key="24">
    <source>
        <dbReference type="Proteomes" id="UP000321258"/>
    </source>
</evidence>
<keyword evidence="11" id="KW-0269">Exonuclease</keyword>
<evidence type="ECO:0000313" key="23">
    <source>
        <dbReference type="EMBL" id="GEO98135.1"/>
    </source>
</evidence>
<keyword evidence="15" id="KW-0233">DNA recombination</keyword>
<dbReference type="InterPro" id="IPR014145">
    <property type="entry name" value="LigD_pol_dom"/>
</dbReference>
<dbReference type="PROSITE" id="PS50160">
    <property type="entry name" value="DNA_LIGASE_A3"/>
    <property type="match status" value="1"/>
</dbReference>
<evidence type="ECO:0000256" key="2">
    <source>
        <dbReference type="ARBA" id="ARBA00012727"/>
    </source>
</evidence>
<keyword evidence="6" id="KW-0540">Nuclease</keyword>
<keyword evidence="14" id="KW-0238">DNA-binding</keyword>
<name>A0A512IKD1_9HYPH</name>
<evidence type="ECO:0000256" key="6">
    <source>
        <dbReference type="ARBA" id="ARBA00022722"/>
    </source>
</evidence>
<evidence type="ECO:0000256" key="18">
    <source>
        <dbReference type="ARBA" id="ARBA00023268"/>
    </source>
</evidence>
<dbReference type="EMBL" id="BJZT01000005">
    <property type="protein sequence ID" value="GEO98135.1"/>
    <property type="molecule type" value="Genomic_DNA"/>
</dbReference>
<dbReference type="NCBIfam" id="TIGR02779">
    <property type="entry name" value="NHEJ_ligase_lig"/>
    <property type="match status" value="1"/>
</dbReference>
<gene>
    <name evidence="23" type="ORF">MHA02_05230</name>
</gene>
<keyword evidence="9" id="KW-0227">DNA damage</keyword>
<keyword evidence="7" id="KW-0479">Metal-binding</keyword>
<dbReference type="Pfam" id="PF01068">
    <property type="entry name" value="DNA_ligase_A_M"/>
    <property type="match status" value="1"/>
</dbReference>
<feature type="domain" description="ATP-dependent DNA ligase family profile" evidence="22">
    <location>
        <begin position="174"/>
        <end position="302"/>
    </location>
</feature>
<dbReference type="Gene3D" id="3.30.470.30">
    <property type="entry name" value="DNA ligase/mRNA capping enzyme"/>
    <property type="match status" value="1"/>
</dbReference>
<evidence type="ECO:0000256" key="19">
    <source>
        <dbReference type="ARBA" id="ARBA00029943"/>
    </source>
</evidence>
<dbReference type="PANTHER" id="PTHR42705:SF2">
    <property type="entry name" value="BIFUNCTIONAL NON-HOMOLOGOUS END JOINING PROTEIN LIGD"/>
    <property type="match status" value="1"/>
</dbReference>
<dbReference type="GO" id="GO:0006310">
    <property type="term" value="P:DNA recombination"/>
    <property type="evidence" value="ECO:0007669"/>
    <property type="project" value="UniProtKB-KW"/>
</dbReference>
<dbReference type="Pfam" id="PF04679">
    <property type="entry name" value="DNA_ligase_A_C"/>
    <property type="match status" value="1"/>
</dbReference>
<evidence type="ECO:0000259" key="22">
    <source>
        <dbReference type="PROSITE" id="PS50160"/>
    </source>
</evidence>
<dbReference type="GO" id="GO:0004527">
    <property type="term" value="F:exonuclease activity"/>
    <property type="evidence" value="ECO:0007669"/>
    <property type="project" value="UniProtKB-KW"/>
</dbReference>
<dbReference type="InterPro" id="IPR014146">
    <property type="entry name" value="LigD_ligase_dom"/>
</dbReference>
<keyword evidence="4" id="KW-0808">Transferase</keyword>
<dbReference type="InterPro" id="IPR033651">
    <property type="entry name" value="PaeLigD_Pol-like"/>
</dbReference>
<evidence type="ECO:0000256" key="10">
    <source>
        <dbReference type="ARBA" id="ARBA00022801"/>
    </source>
</evidence>
<dbReference type="GO" id="GO:0003677">
    <property type="term" value="F:DNA binding"/>
    <property type="evidence" value="ECO:0007669"/>
    <property type="project" value="UniProtKB-KW"/>
</dbReference>
<evidence type="ECO:0000256" key="21">
    <source>
        <dbReference type="SAM" id="MobiDB-lite"/>
    </source>
</evidence>
<feature type="region of interest" description="Disordered" evidence="21">
    <location>
        <begin position="1"/>
        <end position="70"/>
    </location>
</feature>
<feature type="compositionally biased region" description="Basic and acidic residues" evidence="21">
    <location>
        <begin position="1"/>
        <end position="22"/>
    </location>
</feature>
<keyword evidence="17" id="KW-0464">Manganese</keyword>
<dbReference type="SUPFAM" id="SSF56091">
    <property type="entry name" value="DNA ligase/mRNA capping enzyme, catalytic domain"/>
    <property type="match status" value="1"/>
</dbReference>
<keyword evidence="5" id="KW-0548">Nucleotidyltransferase</keyword>
<dbReference type="GO" id="GO:0003887">
    <property type="term" value="F:DNA-directed DNA polymerase activity"/>
    <property type="evidence" value="ECO:0007669"/>
    <property type="project" value="UniProtKB-KW"/>
</dbReference>
<dbReference type="Gene3D" id="3.90.920.10">
    <property type="entry name" value="DNA primase, PRIM domain"/>
    <property type="match status" value="1"/>
</dbReference>
<feature type="compositionally biased region" description="Basic and acidic residues" evidence="21">
    <location>
        <begin position="40"/>
        <end position="50"/>
    </location>
</feature>
<evidence type="ECO:0000256" key="13">
    <source>
        <dbReference type="ARBA" id="ARBA00022932"/>
    </source>
</evidence>
<organism evidence="23 24">
    <name type="scientific">Methylobacterium haplocladii</name>
    <dbReference type="NCBI Taxonomy" id="1176176"/>
    <lineage>
        <taxon>Bacteria</taxon>
        <taxon>Pseudomonadati</taxon>
        <taxon>Pseudomonadota</taxon>
        <taxon>Alphaproteobacteria</taxon>
        <taxon>Hyphomicrobiales</taxon>
        <taxon>Methylobacteriaceae</taxon>
        <taxon>Methylobacterium</taxon>
    </lineage>
</organism>
<keyword evidence="8" id="KW-0547">Nucleotide-binding</keyword>
<reference evidence="23 24" key="1">
    <citation type="submission" date="2019-07" db="EMBL/GenBank/DDBJ databases">
        <title>Whole genome shotgun sequence of Methylobacterium haplocladii NBRC 107714.</title>
        <authorList>
            <person name="Hosoyama A."/>
            <person name="Uohara A."/>
            <person name="Ohji S."/>
            <person name="Ichikawa N."/>
        </authorList>
    </citation>
    <scope>NUCLEOTIDE SEQUENCE [LARGE SCALE GENOMIC DNA]</scope>
    <source>
        <strain evidence="23 24">NBRC 107714</strain>
    </source>
</reference>
<evidence type="ECO:0000256" key="20">
    <source>
        <dbReference type="ARBA" id="ARBA00034003"/>
    </source>
</evidence>
<keyword evidence="13" id="KW-0239">DNA-directed DNA polymerase</keyword>
<dbReference type="SUPFAM" id="SSF50249">
    <property type="entry name" value="Nucleic acid-binding proteins"/>
    <property type="match status" value="1"/>
</dbReference>
<keyword evidence="3 23" id="KW-0436">Ligase</keyword>
<proteinExistence type="predicted"/>
<evidence type="ECO:0000256" key="4">
    <source>
        <dbReference type="ARBA" id="ARBA00022679"/>
    </source>
</evidence>
<evidence type="ECO:0000256" key="17">
    <source>
        <dbReference type="ARBA" id="ARBA00023211"/>
    </source>
</evidence>
<dbReference type="InterPro" id="IPR012309">
    <property type="entry name" value="DNA_ligase_ATP-dep_C"/>
</dbReference>
<evidence type="ECO:0000256" key="15">
    <source>
        <dbReference type="ARBA" id="ARBA00023172"/>
    </source>
</evidence>
<dbReference type="Gene3D" id="2.40.50.140">
    <property type="entry name" value="Nucleic acid-binding proteins"/>
    <property type="match status" value="1"/>
</dbReference>
<dbReference type="GO" id="GO:0005524">
    <property type="term" value="F:ATP binding"/>
    <property type="evidence" value="ECO:0007669"/>
    <property type="project" value="UniProtKB-KW"/>
</dbReference>
<keyword evidence="12" id="KW-0067">ATP-binding</keyword>
<sequence>MKADDEHARGAGDGDILGEHDTSVLSGRTNEELAATGTIRADHAARERVASKRRSKPKAPTAPPGRKGILPPFVEPALATLVQAAPSGKDWLFEIKHDGYRMQARIDGGKVKLSTRSGLDWTAKFKPIAQALKALKLPSALVDGEIVVETASGVSSFSALQQALTTGEIGQAVFYAFDLLYLDGRDLRALALTERKALLQQALDDAGPTSRVRFSEHLDADGDAMARHACRLGLEGIIAKKASAPYRSGRSDHWRKVKCTSSQEFVIAGYMPSTSAPRAVGSLILGVYDGEDLVHVGRVGTGFTNAVSRALWTQLDPLRAEAAPFREALPPLAKRNAKWVEPKLVCEATLRGWTADGQVRHASFKTLRPNVDPQAVIRGDASRPSRSRSKTGTASDVRLTHPDRVMWDDVGLTKQGLFAFYAEIADHILPHIVDRPLSLLRCPDGIGSCFYQKHGWAGMDARHIHTAKAGSENVVVIRDRDGLLALVQSSVLEIHPWGATADEPDKPDRLVFDLDPGEGVGWEQLVTGANEVRERLHALGFAAFVKTTGGKGLHVVVPIEPKAGWDEAKTFSKRLATEMAKDCSDLYVATVAKAARPGRIYVDYLRNQRGATAVSAFSTRARPGAPVSVPVTWNELPSLGSGDRFTVDTLANRLGAMRGDPWTAFSGAARPLDDGRAVRRRPAEAR</sequence>
<keyword evidence="18" id="KW-0511">Multifunctional enzyme</keyword>
<protein>
    <recommendedName>
        <fullName evidence="2">DNA ligase (ATP)</fullName>
        <ecNumber evidence="2">6.5.1.1</ecNumber>
    </recommendedName>
    <alternativeName>
        <fullName evidence="19">NHEJ DNA polymerase</fullName>
    </alternativeName>
</protein>
<dbReference type="Gene3D" id="3.30.1490.70">
    <property type="match status" value="1"/>
</dbReference>
<dbReference type="NCBIfam" id="TIGR02778">
    <property type="entry name" value="ligD_pol"/>
    <property type="match status" value="1"/>
</dbReference>
<dbReference type="EC" id="6.5.1.1" evidence="2"/>
<dbReference type="PANTHER" id="PTHR42705">
    <property type="entry name" value="BIFUNCTIONAL NON-HOMOLOGOUS END JOINING PROTEIN LIGD"/>
    <property type="match status" value="1"/>
</dbReference>
<keyword evidence="16" id="KW-0234">DNA repair</keyword>